<proteinExistence type="predicted"/>
<dbReference type="Proteomes" id="UP001062846">
    <property type="component" value="Chromosome 13"/>
</dbReference>
<comment type="caution">
    <text evidence="1">The sequence shown here is derived from an EMBL/GenBank/DDBJ whole genome shotgun (WGS) entry which is preliminary data.</text>
</comment>
<name>A0ACC0L8R2_RHOML</name>
<evidence type="ECO:0000313" key="1">
    <source>
        <dbReference type="EMBL" id="KAI8524925.1"/>
    </source>
</evidence>
<sequence>MDKLSDVVHKFPHELDPINKIVPVEGPRPRSTLEDDCLVMAIDEVPADLWGLEDIVDLNSKPLPEDLRDVDKVVDIQMGNEVWTVNSAVDAGFWDSPFVTNRSAFSRSRTQDPTIREGLVPQDLETASKQILHANRGILADKENARWLKSLPTSRDFDDKAPPGGI</sequence>
<protein>
    <submittedName>
        <fullName evidence="1">Uncharacterized protein</fullName>
    </submittedName>
</protein>
<reference evidence="1" key="1">
    <citation type="submission" date="2022-02" db="EMBL/GenBank/DDBJ databases">
        <title>Plant Genome Project.</title>
        <authorList>
            <person name="Zhang R.-G."/>
        </authorList>
    </citation>
    <scope>NUCLEOTIDE SEQUENCE</scope>
    <source>
        <strain evidence="1">AT1</strain>
    </source>
</reference>
<accession>A0ACC0L8R2</accession>
<evidence type="ECO:0000313" key="2">
    <source>
        <dbReference type="Proteomes" id="UP001062846"/>
    </source>
</evidence>
<dbReference type="EMBL" id="CM046400">
    <property type="protein sequence ID" value="KAI8524925.1"/>
    <property type="molecule type" value="Genomic_DNA"/>
</dbReference>
<gene>
    <name evidence="1" type="ORF">RHMOL_Rhmol13G0187500</name>
</gene>
<organism evidence="1 2">
    <name type="scientific">Rhododendron molle</name>
    <name type="common">Chinese azalea</name>
    <name type="synonym">Azalea mollis</name>
    <dbReference type="NCBI Taxonomy" id="49168"/>
    <lineage>
        <taxon>Eukaryota</taxon>
        <taxon>Viridiplantae</taxon>
        <taxon>Streptophyta</taxon>
        <taxon>Embryophyta</taxon>
        <taxon>Tracheophyta</taxon>
        <taxon>Spermatophyta</taxon>
        <taxon>Magnoliopsida</taxon>
        <taxon>eudicotyledons</taxon>
        <taxon>Gunneridae</taxon>
        <taxon>Pentapetalae</taxon>
        <taxon>asterids</taxon>
        <taxon>Ericales</taxon>
        <taxon>Ericaceae</taxon>
        <taxon>Ericoideae</taxon>
        <taxon>Rhodoreae</taxon>
        <taxon>Rhododendron</taxon>
    </lineage>
</organism>
<keyword evidence="2" id="KW-1185">Reference proteome</keyword>